<sequence>MESMNCVVVDDVAVGKTSLLLNYTTNSFPSEFNATVFHEFSKIIKVDDQEYKLKLWDTAGQEDYDEVRPLSYPLTDCFILCFSLVNRLSFENVGIQIVASLSKCSNYFSWYVVFFWD</sequence>
<dbReference type="Proteomes" id="UP000887579">
    <property type="component" value="Unplaced"/>
</dbReference>
<protein>
    <submittedName>
        <fullName evidence="2">Uncharacterized protein</fullName>
    </submittedName>
</protein>
<evidence type="ECO:0000313" key="1">
    <source>
        <dbReference type="Proteomes" id="UP000887579"/>
    </source>
</evidence>
<dbReference type="WBParaSite" id="ES5_v2.g718.t1">
    <property type="protein sequence ID" value="ES5_v2.g718.t1"/>
    <property type="gene ID" value="ES5_v2.g718"/>
</dbReference>
<organism evidence="1 2">
    <name type="scientific">Panagrolaimus sp. ES5</name>
    <dbReference type="NCBI Taxonomy" id="591445"/>
    <lineage>
        <taxon>Eukaryota</taxon>
        <taxon>Metazoa</taxon>
        <taxon>Ecdysozoa</taxon>
        <taxon>Nematoda</taxon>
        <taxon>Chromadorea</taxon>
        <taxon>Rhabditida</taxon>
        <taxon>Tylenchina</taxon>
        <taxon>Panagrolaimomorpha</taxon>
        <taxon>Panagrolaimoidea</taxon>
        <taxon>Panagrolaimidae</taxon>
        <taxon>Panagrolaimus</taxon>
    </lineage>
</organism>
<proteinExistence type="predicted"/>
<reference evidence="2" key="1">
    <citation type="submission" date="2022-11" db="UniProtKB">
        <authorList>
            <consortium name="WormBaseParasite"/>
        </authorList>
    </citation>
    <scope>IDENTIFICATION</scope>
</reference>
<evidence type="ECO:0000313" key="2">
    <source>
        <dbReference type="WBParaSite" id="ES5_v2.g718.t1"/>
    </source>
</evidence>
<accession>A0AC34GRE1</accession>
<name>A0AC34GRE1_9BILA</name>